<dbReference type="Proteomes" id="UP000250235">
    <property type="component" value="Unassembled WGS sequence"/>
</dbReference>
<evidence type="ECO:0000256" key="1">
    <source>
        <dbReference type="SAM" id="MobiDB-lite"/>
    </source>
</evidence>
<gene>
    <name evidence="2" type="ORF">F511_19723</name>
</gene>
<feature type="region of interest" description="Disordered" evidence="1">
    <location>
        <begin position="163"/>
        <end position="187"/>
    </location>
</feature>
<reference evidence="2 3" key="1">
    <citation type="journal article" date="2015" name="Proc. Natl. Acad. Sci. U.S.A.">
        <title>The resurrection genome of Boea hygrometrica: A blueprint for survival of dehydration.</title>
        <authorList>
            <person name="Xiao L."/>
            <person name="Yang G."/>
            <person name="Zhang L."/>
            <person name="Yang X."/>
            <person name="Zhao S."/>
            <person name="Ji Z."/>
            <person name="Zhou Q."/>
            <person name="Hu M."/>
            <person name="Wang Y."/>
            <person name="Chen M."/>
            <person name="Xu Y."/>
            <person name="Jin H."/>
            <person name="Xiao X."/>
            <person name="Hu G."/>
            <person name="Bao F."/>
            <person name="Hu Y."/>
            <person name="Wan P."/>
            <person name="Li L."/>
            <person name="Deng X."/>
            <person name="Kuang T."/>
            <person name="Xiang C."/>
            <person name="Zhu J.K."/>
            <person name="Oliver M.J."/>
            <person name="He Y."/>
        </authorList>
    </citation>
    <scope>NUCLEOTIDE SEQUENCE [LARGE SCALE GENOMIC DNA]</scope>
    <source>
        <strain evidence="3">cv. XS01</strain>
    </source>
</reference>
<name>A0A2Z7CWK2_9LAMI</name>
<protein>
    <submittedName>
        <fullName evidence="2">Uncharacterized protein</fullName>
    </submittedName>
</protein>
<proteinExistence type="predicted"/>
<feature type="region of interest" description="Disordered" evidence="1">
    <location>
        <begin position="225"/>
        <end position="283"/>
    </location>
</feature>
<dbReference type="EMBL" id="KQ991962">
    <property type="protein sequence ID" value="KZV51173.1"/>
    <property type="molecule type" value="Genomic_DNA"/>
</dbReference>
<dbReference type="AlphaFoldDB" id="A0A2Z7CWK2"/>
<organism evidence="2 3">
    <name type="scientific">Dorcoceras hygrometricum</name>
    <dbReference type="NCBI Taxonomy" id="472368"/>
    <lineage>
        <taxon>Eukaryota</taxon>
        <taxon>Viridiplantae</taxon>
        <taxon>Streptophyta</taxon>
        <taxon>Embryophyta</taxon>
        <taxon>Tracheophyta</taxon>
        <taxon>Spermatophyta</taxon>
        <taxon>Magnoliopsida</taxon>
        <taxon>eudicotyledons</taxon>
        <taxon>Gunneridae</taxon>
        <taxon>Pentapetalae</taxon>
        <taxon>asterids</taxon>
        <taxon>lamiids</taxon>
        <taxon>Lamiales</taxon>
        <taxon>Gesneriaceae</taxon>
        <taxon>Didymocarpoideae</taxon>
        <taxon>Trichosporeae</taxon>
        <taxon>Loxocarpinae</taxon>
        <taxon>Dorcoceras</taxon>
    </lineage>
</organism>
<evidence type="ECO:0000313" key="3">
    <source>
        <dbReference type="Proteomes" id="UP000250235"/>
    </source>
</evidence>
<keyword evidence="3" id="KW-1185">Reference proteome</keyword>
<feature type="compositionally biased region" description="Low complexity" evidence="1">
    <location>
        <begin position="236"/>
        <end position="256"/>
    </location>
</feature>
<evidence type="ECO:0000313" key="2">
    <source>
        <dbReference type="EMBL" id="KZV51173.1"/>
    </source>
</evidence>
<feature type="region of interest" description="Disordered" evidence="1">
    <location>
        <begin position="334"/>
        <end position="353"/>
    </location>
</feature>
<sequence length="379" mass="40917">MGDLLGSSVRQTADVAAFDLIGHVGCKSVMSNLNGCLCCVVCDSGSLYTLSFPGSDVSLGDEIWLVVKSSINAGQRVIVSVRSVVAFWNTLLATRAWLQPELQERRLFTVGGGRSVNQVHDRNRSAHDGGVRLEEEKGRRYMLRVRDTASRGPTTIVAPESQFRTCPSDHDSIGYPRMSASGESSTTMHRLLHASGSHPIPTPYDPNDVNRAVDLMESLVVRQTRVQQPTGQSVDPVPSGTSSSQPSVASQSLSLQRFRPRVRQFKRSSSSSSSSGGSNGARPNASFCGQCGGKHKPSQCVGVRGACNNYGQVGHFARVFPTLGQRDLTRSSSWRPYRPFQSKRPGLQPTQVDATTEDRDDVLIGGGSTCSFTLLVNSV</sequence>
<accession>A0A2Z7CWK2</accession>